<protein>
    <recommendedName>
        <fullName evidence="3">Nudix hydrolase N-terminal domain-containing protein</fullName>
    </recommendedName>
</protein>
<dbReference type="Proteomes" id="UP000193335">
    <property type="component" value="Unassembled WGS sequence"/>
</dbReference>
<sequence length="60" mass="6660">MTPLYLSRKLCPKCGKPITAVPDEVAPGRPRYVCVVCEDDPLRDPAARKWAESPLRPPAK</sequence>
<dbReference type="AlphaFoldDB" id="A0A1Y2JXS3"/>
<gene>
    <name evidence="1" type="ORF">BSZ19_01765</name>
</gene>
<evidence type="ECO:0000313" key="1">
    <source>
        <dbReference type="EMBL" id="OSJ36940.1"/>
    </source>
</evidence>
<proteinExistence type="predicted"/>
<comment type="caution">
    <text evidence="1">The sequence shown here is derived from an EMBL/GenBank/DDBJ whole genome shotgun (WGS) entry which is preliminary data.</text>
</comment>
<dbReference type="RefSeq" id="WP_085398279.1">
    <property type="nucleotide sequence ID" value="NZ_NAFL01000159.1"/>
</dbReference>
<evidence type="ECO:0008006" key="3">
    <source>
        <dbReference type="Google" id="ProtNLM"/>
    </source>
</evidence>
<reference evidence="1 2" key="1">
    <citation type="submission" date="2017-03" db="EMBL/GenBank/DDBJ databases">
        <title>Whole genome sequences of fourteen strains of Bradyrhizobium canariense and one strain of Bradyrhizobium japonicum isolated from Lupinus (Papilionoideae: Genisteae) species in Algeria.</title>
        <authorList>
            <person name="Crovadore J."/>
            <person name="Chekireb D."/>
            <person name="Brachmann A."/>
            <person name="Chablais R."/>
            <person name="Cochard B."/>
            <person name="Lefort F."/>
        </authorList>
    </citation>
    <scope>NUCLEOTIDE SEQUENCE [LARGE SCALE GENOMIC DNA]</scope>
    <source>
        <strain evidence="1 2">UBMA197</strain>
    </source>
</reference>
<dbReference type="EMBL" id="NAFL01000159">
    <property type="protein sequence ID" value="OSJ36940.1"/>
    <property type="molecule type" value="Genomic_DNA"/>
</dbReference>
<organism evidence="1 2">
    <name type="scientific">Bradyrhizobium japonicum</name>
    <dbReference type="NCBI Taxonomy" id="375"/>
    <lineage>
        <taxon>Bacteria</taxon>
        <taxon>Pseudomonadati</taxon>
        <taxon>Pseudomonadota</taxon>
        <taxon>Alphaproteobacteria</taxon>
        <taxon>Hyphomicrobiales</taxon>
        <taxon>Nitrobacteraceae</taxon>
        <taxon>Bradyrhizobium</taxon>
    </lineage>
</organism>
<evidence type="ECO:0000313" key="2">
    <source>
        <dbReference type="Proteomes" id="UP000193335"/>
    </source>
</evidence>
<accession>A0A1Y2JXS3</accession>
<name>A0A1Y2JXS3_BRAJP</name>